<reference evidence="9" key="2">
    <citation type="submission" date="2015-09" db="EMBL/GenBank/DDBJ databases">
        <title>Draft genome sequence of Mycobacterium neoaurum DSM 44074.</title>
        <authorList>
            <person name="Croce O."/>
            <person name="Robert C."/>
            <person name="Raoult D."/>
            <person name="Drancourt M."/>
        </authorList>
    </citation>
    <scope>NUCLEOTIDE SEQUENCE</scope>
    <source>
        <strain evidence="9">DSM 44074</strain>
    </source>
</reference>
<feature type="transmembrane region" description="Helical" evidence="8">
    <location>
        <begin position="105"/>
        <end position="126"/>
    </location>
</feature>
<dbReference type="InterPro" id="IPR001248">
    <property type="entry name" value="Pur-cyt_permease"/>
</dbReference>
<feature type="transmembrane region" description="Helical" evidence="8">
    <location>
        <begin position="173"/>
        <end position="201"/>
    </location>
</feature>
<feature type="transmembrane region" description="Helical" evidence="8">
    <location>
        <begin position="78"/>
        <end position="99"/>
    </location>
</feature>
<keyword evidence="6 7" id="KW-0472">Membrane</keyword>
<comment type="subcellular location">
    <subcellularLocation>
        <location evidence="1">Membrane</location>
        <topology evidence="1">Multi-pass membrane protein</topology>
    </subcellularLocation>
</comment>
<comment type="similarity">
    <text evidence="2 7">Belongs to the purine-cytosine permease (2.A.39) family.</text>
</comment>
<evidence type="ECO:0000256" key="6">
    <source>
        <dbReference type="ARBA" id="ARBA00023136"/>
    </source>
</evidence>
<dbReference type="Pfam" id="PF02133">
    <property type="entry name" value="Transp_cyt_pur"/>
    <property type="match status" value="1"/>
</dbReference>
<protein>
    <submittedName>
        <fullName evidence="9">Cytosine/purines uracil thiamine allantoin permease</fullName>
    </submittedName>
</protein>
<evidence type="ECO:0000256" key="1">
    <source>
        <dbReference type="ARBA" id="ARBA00004141"/>
    </source>
</evidence>
<dbReference type="PANTHER" id="PTHR31806">
    <property type="entry name" value="PURINE-CYTOSINE PERMEASE FCY2-RELATED"/>
    <property type="match status" value="1"/>
</dbReference>
<evidence type="ECO:0000256" key="8">
    <source>
        <dbReference type="SAM" id="Phobius"/>
    </source>
</evidence>
<evidence type="ECO:0000256" key="7">
    <source>
        <dbReference type="PIRNR" id="PIRNR002744"/>
    </source>
</evidence>
<feature type="transmembrane region" description="Helical" evidence="8">
    <location>
        <begin position="213"/>
        <end position="231"/>
    </location>
</feature>
<keyword evidence="4 8" id="KW-0812">Transmembrane</keyword>
<evidence type="ECO:0000313" key="9">
    <source>
        <dbReference type="EMBL" id="CDQ46706.1"/>
    </source>
</evidence>
<name>A0AAV2WQV7_MYCNE</name>
<evidence type="ECO:0000256" key="4">
    <source>
        <dbReference type="ARBA" id="ARBA00022692"/>
    </source>
</evidence>
<feature type="transmembrane region" description="Helical" evidence="8">
    <location>
        <begin position="475"/>
        <end position="491"/>
    </location>
</feature>
<reference evidence="9" key="1">
    <citation type="submission" date="2014-05" db="EMBL/GenBank/DDBJ databases">
        <authorList>
            <person name="Urmite Genomes"/>
        </authorList>
    </citation>
    <scope>NUCLEOTIDE SEQUENCE</scope>
    <source>
        <strain evidence="9">DSM 44074</strain>
    </source>
</reference>
<organism evidence="9 10">
    <name type="scientific">Mycolicibacterium neoaurum</name>
    <name type="common">Mycobacterium neoaurum</name>
    <dbReference type="NCBI Taxonomy" id="1795"/>
    <lineage>
        <taxon>Bacteria</taxon>
        <taxon>Bacillati</taxon>
        <taxon>Actinomycetota</taxon>
        <taxon>Actinomycetes</taxon>
        <taxon>Mycobacteriales</taxon>
        <taxon>Mycobacteriaceae</taxon>
        <taxon>Mycolicibacterium</taxon>
    </lineage>
</organism>
<feature type="transmembrane region" description="Helical" evidence="8">
    <location>
        <begin position="437"/>
        <end position="455"/>
    </location>
</feature>
<dbReference type="Proteomes" id="UP000028864">
    <property type="component" value="Unassembled WGS sequence"/>
</dbReference>
<sequence length="503" mass="52909">MYTRWRAGVRQVSGNEIRRCEIPLFRLHAGGRAVKVHRMTAAEPTTDGSYRDRIVAVEPGGNEFIAEADRHGRPSQLLWTWASPNLEFATIFLGVLAVSYFGMTFWQAVAGIVIGAGLGAAAHSFLSARGPQLGVPQMVIGRLSFGYRGNAVPSTLMAITAGVGWFATNSISAAFALATLFGIAPVWALVLVVIVQTALAFFGHNLVQAFERWAFPVLAVIFAITAVVIMSKADLGAPAVEGGVGGVGGFLLTVGATFGYVAGWTPYAADFSRYLPSTVSPARTGLFAAGGLFLASSVLAIVGAASVTIITNASSDNPADVFTSSLPGALAAATLLAIAIGAVAANAINVYSAGMAFVTTGVKLPAHIARATATVFFGIAGFLVAWWALADAAASYEAFLLLIAYWVGPWLGVVFADQYLRRGQRVDGFLYDHSYSNWPGLLSFLIGLVVSFLLFCNQELFVGFVVRAVPDLGDIGFFVGFLLAAGSYLVLCRAKIAAERVPA</sequence>
<feature type="transmembrane region" description="Helical" evidence="8">
    <location>
        <begin position="371"/>
        <end position="390"/>
    </location>
</feature>
<keyword evidence="3 7" id="KW-0813">Transport</keyword>
<proteinExistence type="inferred from homology"/>
<keyword evidence="5 8" id="KW-1133">Transmembrane helix</keyword>
<feature type="transmembrane region" description="Helical" evidence="8">
    <location>
        <begin position="330"/>
        <end position="351"/>
    </location>
</feature>
<feature type="transmembrane region" description="Helical" evidence="8">
    <location>
        <begin position="147"/>
        <end position="167"/>
    </location>
</feature>
<evidence type="ECO:0000256" key="5">
    <source>
        <dbReference type="ARBA" id="ARBA00022989"/>
    </source>
</evidence>
<dbReference type="GO" id="GO:0005886">
    <property type="term" value="C:plasma membrane"/>
    <property type="evidence" value="ECO:0007669"/>
    <property type="project" value="TreeGrafter"/>
</dbReference>
<dbReference type="GO" id="GO:0022857">
    <property type="term" value="F:transmembrane transporter activity"/>
    <property type="evidence" value="ECO:0007669"/>
    <property type="project" value="InterPro"/>
</dbReference>
<feature type="transmembrane region" description="Helical" evidence="8">
    <location>
        <begin position="286"/>
        <end position="310"/>
    </location>
</feature>
<dbReference type="InterPro" id="IPR026030">
    <property type="entry name" value="Pur-cyt_permease_Fcy2/21/22"/>
</dbReference>
<dbReference type="EMBL" id="LK021341">
    <property type="protein sequence ID" value="CDQ46706.1"/>
    <property type="molecule type" value="Genomic_DNA"/>
</dbReference>
<dbReference type="AlphaFoldDB" id="A0AAV2WQV7"/>
<evidence type="ECO:0000256" key="3">
    <source>
        <dbReference type="ARBA" id="ARBA00022448"/>
    </source>
</evidence>
<evidence type="ECO:0000256" key="2">
    <source>
        <dbReference type="ARBA" id="ARBA00008974"/>
    </source>
</evidence>
<dbReference type="Gene3D" id="1.10.4160.10">
    <property type="entry name" value="Hydantoin permease"/>
    <property type="match status" value="1"/>
</dbReference>
<dbReference type="PANTHER" id="PTHR31806:SF1">
    <property type="entry name" value="PURINE-CYTOSINE PERMEASE FCY2-RELATED"/>
    <property type="match status" value="1"/>
</dbReference>
<feature type="transmembrane region" description="Helical" evidence="8">
    <location>
        <begin position="396"/>
        <end position="416"/>
    </location>
</feature>
<accession>A0AAV2WQV7</accession>
<evidence type="ECO:0000313" key="10">
    <source>
        <dbReference type="Proteomes" id="UP000028864"/>
    </source>
</evidence>
<dbReference type="PIRSF" id="PIRSF002744">
    <property type="entry name" value="Pur-cyt_permease"/>
    <property type="match status" value="1"/>
</dbReference>
<gene>
    <name evidence="9" type="ORF">BN1047_04618</name>
</gene>
<feature type="transmembrane region" description="Helical" evidence="8">
    <location>
        <begin position="243"/>
        <end position="265"/>
    </location>
</feature>